<protein>
    <recommendedName>
        <fullName evidence="4">KIAA2012</fullName>
    </recommendedName>
</protein>
<sequence>MFTLSLLSRGHGKLVQNKQKLEVYFEPEDYLNWKSPEDYVLVNKLQDKGSANQHTWSLFLPKTFSTRKGALILYSEGLAISAWTPEERRRGPYCPKGHRKRPGLELHTLQDLKEAILAFGRRQREQDRAWQPYLHFRSQPETQAQRQMQPGYSAKRYLRGLLQTWPPDTMYRLQCAGYIKDSVLLQNNQLNVPKNLRLQQDLSGVPPKYHLLPVFPPFWIQQGKTFEQGQQGLAGGEAGAGGHVDQGSVATNHSSQGIHLPPLRKQSWQKDETQAEDTSIENHHRTYTSKESHNEKIQQTSRRAFGHAHIDHSWLLSDKSHITFYGGAFPNRKADLSERQGNIKLYKGRSSHLLQEPPAERCLFPPIAPATGSEKNTAGEVKKKKVPKALKLPPISEEQPRVLDPLRSPFKASEPPAELFIFPVEIHFHTQNPPKGKSHRRGAPQPESGPETEEKARPLWKPPLKHASPEKPRELTVHLPVDTGKDMLSCQDVDALFQNVTPPLSLIKGRKSPEGQQGLDKPRTSSCSSSIGPLDVRRARGALPAEEQEYPRDPTVGHFLLDPDGENICLSLPGPTETKEPLSGKAYESVNSNTSHEKEGSSIQRPLRTNTESRTYLLTNLNEISPLTQKPEKQGAQQSLEAAAQKTGEPQSCINKGLICSNRKEFYTRKLHIDMTPFLKENGDELDYHEEPGEPLRENQDTQDQELRSMTLDPLSVSVAEHIQISESDTIQKTGRDYGVHHLHRRLPGHESPEQLGPVDASLLPRGREGKNEPRLFNQQVLANINEMELIDKAKRKKRTKTDKSKVPKERREGKVHREAEAVVGKSKESKAEKKSEPIPKERKPTPKRKRTQKKRNLEIAKLNGPDVINPKETEDTLDRGFSPTDSVVEDIWFSHKYDAQESQVSIDGRSSPTQTIPVTGNMESKEERSYEDPSKALLAEREQEGASRDRLRAERAEMRRLEVERRRRDQEEQRRLLQEQLERAERMKEELELEQRARAEENRLRKQRLEEERQRQEEEERKRQHRLQVAQERVRQQQEEFWRKLQELQRKKQQEEAKRAEVERQKEKELEMQLAEEQKRLMEMAEEERLEYQHRKQEAEEKAQLEAEERRQREEEAARLALEEAMKQAQEQARQKDALKKRLHFHQELYKEASGLQWTRNISRSWVYSYFQFLQIPRS</sequence>
<feature type="region of interest" description="Disordered" evidence="1">
    <location>
        <begin position="567"/>
        <end position="648"/>
    </location>
</feature>
<feature type="region of interest" description="Disordered" evidence="1">
    <location>
        <begin position="429"/>
        <end position="474"/>
    </location>
</feature>
<feature type="compositionally biased region" description="Gly residues" evidence="1">
    <location>
        <begin position="232"/>
        <end position="244"/>
    </location>
</feature>
<feature type="compositionally biased region" description="Basic and acidic residues" evidence="1">
    <location>
        <begin position="280"/>
        <end position="296"/>
    </location>
</feature>
<evidence type="ECO:0000313" key="2">
    <source>
        <dbReference type="Ensembl" id="ENSCAFP00030030872.1"/>
    </source>
</evidence>
<feature type="compositionally biased region" description="Polar residues" evidence="1">
    <location>
        <begin position="601"/>
        <end position="628"/>
    </location>
</feature>
<dbReference type="Ensembl" id="ENSCAFT00030035393.1">
    <property type="protein sequence ID" value="ENSCAFP00030030872.1"/>
    <property type="gene ID" value="ENSCAFG00030019135.1"/>
</dbReference>
<organism evidence="2 3">
    <name type="scientific">Canis lupus familiaris</name>
    <name type="common">Dog</name>
    <name type="synonym">Canis familiaris</name>
    <dbReference type="NCBI Taxonomy" id="9615"/>
    <lineage>
        <taxon>Eukaryota</taxon>
        <taxon>Metazoa</taxon>
        <taxon>Chordata</taxon>
        <taxon>Craniata</taxon>
        <taxon>Vertebrata</taxon>
        <taxon>Euteleostomi</taxon>
        <taxon>Mammalia</taxon>
        <taxon>Eutheria</taxon>
        <taxon>Laurasiatheria</taxon>
        <taxon>Carnivora</taxon>
        <taxon>Caniformia</taxon>
        <taxon>Canidae</taxon>
        <taxon>Canis</taxon>
    </lineage>
</organism>
<dbReference type="Proteomes" id="UP000694429">
    <property type="component" value="Chromosome 37"/>
</dbReference>
<dbReference type="AlphaFoldDB" id="A0A8C0NZ56"/>
<feature type="compositionally biased region" description="Basic and acidic residues" evidence="1">
    <location>
        <begin position="802"/>
        <end position="845"/>
    </location>
</feature>
<evidence type="ECO:0000313" key="3">
    <source>
        <dbReference type="Proteomes" id="UP000694429"/>
    </source>
</evidence>
<feature type="region of interest" description="Disordered" evidence="1">
    <location>
        <begin position="1091"/>
        <end position="1117"/>
    </location>
</feature>
<dbReference type="PANTHER" id="PTHR21937:SF5">
    <property type="entry name" value="GENE 973-RELATED"/>
    <property type="match status" value="1"/>
</dbReference>
<dbReference type="Pfam" id="PF15709">
    <property type="entry name" value="DUF4670"/>
    <property type="match status" value="1"/>
</dbReference>
<feature type="compositionally biased region" description="Basic residues" evidence="1">
    <location>
        <begin position="846"/>
        <end position="855"/>
    </location>
</feature>
<reference evidence="2" key="2">
    <citation type="submission" date="2025-08" db="UniProtKB">
        <authorList>
            <consortium name="Ensembl"/>
        </authorList>
    </citation>
    <scope>IDENTIFICATION</scope>
</reference>
<proteinExistence type="predicted"/>
<feature type="region of interest" description="Disordered" evidence="1">
    <location>
        <begin position="987"/>
        <end position="1030"/>
    </location>
</feature>
<feature type="compositionally biased region" description="Polar residues" evidence="1">
    <location>
        <begin position="248"/>
        <end position="257"/>
    </location>
</feature>
<evidence type="ECO:0008006" key="4">
    <source>
        <dbReference type="Google" id="ProtNLM"/>
    </source>
</evidence>
<name>A0A8C0NZ56_CANLF</name>
<feature type="compositionally biased region" description="Polar residues" evidence="1">
    <location>
        <begin position="901"/>
        <end position="923"/>
    </location>
</feature>
<reference evidence="2" key="1">
    <citation type="submission" date="2019-03" db="EMBL/GenBank/DDBJ databases">
        <authorList>
            <person name="Warren W.C."/>
            <person name="Johnson G.S."/>
        </authorList>
    </citation>
    <scope>NUCLEOTIDE SEQUENCE [LARGE SCALE GENOMIC DNA]</scope>
    <source>
        <strain evidence="2">Basenji</strain>
    </source>
</reference>
<feature type="region of interest" description="Disordered" evidence="1">
    <location>
        <begin position="505"/>
        <end position="536"/>
    </location>
</feature>
<feature type="region of interest" description="Disordered" evidence="1">
    <location>
        <begin position="231"/>
        <end position="298"/>
    </location>
</feature>
<dbReference type="InterPro" id="IPR031440">
    <property type="entry name" value="DUF4670"/>
</dbReference>
<feature type="compositionally biased region" description="Basic and acidic residues" evidence="1">
    <location>
        <begin position="870"/>
        <end position="879"/>
    </location>
</feature>
<feature type="region of interest" description="Disordered" evidence="1">
    <location>
        <begin position="901"/>
        <end position="953"/>
    </location>
</feature>
<accession>A0A8C0NZ56</accession>
<feature type="region of interest" description="Disordered" evidence="1">
    <location>
        <begin position="793"/>
        <end position="884"/>
    </location>
</feature>
<evidence type="ECO:0000256" key="1">
    <source>
        <dbReference type="SAM" id="MobiDB-lite"/>
    </source>
</evidence>
<dbReference type="PANTHER" id="PTHR21937">
    <property type="entry name" value="CCDC66 DOMAIN-CONTAINING PROTEIN"/>
    <property type="match status" value="1"/>
</dbReference>
<feature type="compositionally biased region" description="Basic and acidic residues" evidence="1">
    <location>
        <begin position="924"/>
        <end position="953"/>
    </location>
</feature>
<feature type="compositionally biased region" description="Basic and acidic residues" evidence="1">
    <location>
        <begin position="987"/>
        <end position="1023"/>
    </location>
</feature>